<feature type="transmembrane region" description="Helical" evidence="1">
    <location>
        <begin position="194"/>
        <end position="212"/>
    </location>
</feature>
<feature type="transmembrane region" description="Helical" evidence="1">
    <location>
        <begin position="6"/>
        <end position="23"/>
    </location>
</feature>
<sequence length="251" mass="28480">MFKEYFVLLLLGHILGDFYIQTNKMAQKKEKSLKWVLIHCLCYGSVMLMISIPIISLKIALAVLVAAILHLVIDVIKFVYILLKTKKDKITLTIERNIFFVDQALHFVCLFGITYWGIRSDVSINAWKIIKDFLEAAGVSEGLTISWVLALLVIHKPANIVIQKLLMIYKPESNDEEKKKDNNAGRFIGTVERVTMLIFLSIGQYSAIGLVLTAKSIARYDKISKEKDFAEYYLLGTLISTIIVIVSSFII</sequence>
<dbReference type="InterPro" id="IPR021737">
    <property type="entry name" value="Phage_phiKZ_Orf197"/>
</dbReference>
<keyword evidence="1" id="KW-0472">Membrane</keyword>
<evidence type="ECO:0000313" key="3">
    <source>
        <dbReference type="Proteomes" id="UP000440004"/>
    </source>
</evidence>
<feature type="transmembrane region" description="Helical" evidence="1">
    <location>
        <begin position="98"/>
        <end position="118"/>
    </location>
</feature>
<gene>
    <name evidence="2" type="ORF">GC105_00670</name>
</gene>
<dbReference type="EMBL" id="WHNX01000001">
    <property type="protein sequence ID" value="MPW24306.1"/>
    <property type="molecule type" value="Genomic_DNA"/>
</dbReference>
<keyword evidence="3" id="KW-1185">Reference proteome</keyword>
<organism evidence="2 3">
    <name type="scientific">Alkalibaculum sporogenes</name>
    <dbReference type="NCBI Taxonomy" id="2655001"/>
    <lineage>
        <taxon>Bacteria</taxon>
        <taxon>Bacillati</taxon>
        <taxon>Bacillota</taxon>
        <taxon>Clostridia</taxon>
        <taxon>Eubacteriales</taxon>
        <taxon>Eubacteriaceae</taxon>
        <taxon>Alkalibaculum</taxon>
    </lineage>
</organism>
<comment type="caution">
    <text evidence="2">The sequence shown here is derived from an EMBL/GenBank/DDBJ whole genome shotgun (WGS) entry which is preliminary data.</text>
</comment>
<evidence type="ECO:0000313" key="2">
    <source>
        <dbReference type="EMBL" id="MPW24306.1"/>
    </source>
</evidence>
<dbReference type="AlphaFoldDB" id="A0A6A7K4B5"/>
<protein>
    <submittedName>
        <fullName evidence="2">DUF3307 domain-containing protein</fullName>
    </submittedName>
</protein>
<accession>A0A6A7K4B5</accession>
<keyword evidence="1" id="KW-0812">Transmembrane</keyword>
<name>A0A6A7K4B5_9FIRM</name>
<reference evidence="2 3" key="1">
    <citation type="submission" date="2019-10" db="EMBL/GenBank/DDBJ databases">
        <title>Alkalibaculum tamaniensis sp.nov., a new alkaliphilic acetogen, isolated on methoxylated aromatics from a mud volcano.</title>
        <authorList>
            <person name="Khomyakova M.A."/>
            <person name="Merkel A.Y."/>
            <person name="Bonch-Osmolovskaya E.A."/>
            <person name="Slobodkin A.I."/>
        </authorList>
    </citation>
    <scope>NUCLEOTIDE SEQUENCE [LARGE SCALE GENOMIC DNA]</scope>
    <source>
        <strain evidence="2 3">M08DMB</strain>
    </source>
</reference>
<feature type="transmembrane region" description="Helical" evidence="1">
    <location>
        <begin position="35"/>
        <end position="55"/>
    </location>
</feature>
<evidence type="ECO:0000256" key="1">
    <source>
        <dbReference type="SAM" id="Phobius"/>
    </source>
</evidence>
<dbReference type="Proteomes" id="UP000440004">
    <property type="component" value="Unassembled WGS sequence"/>
</dbReference>
<feature type="transmembrane region" description="Helical" evidence="1">
    <location>
        <begin position="61"/>
        <end position="83"/>
    </location>
</feature>
<dbReference type="Pfam" id="PF11750">
    <property type="entry name" value="DUF3307"/>
    <property type="match status" value="1"/>
</dbReference>
<dbReference type="RefSeq" id="WP_152800662.1">
    <property type="nucleotide sequence ID" value="NZ_WHNX01000001.1"/>
</dbReference>
<proteinExistence type="predicted"/>
<keyword evidence="1" id="KW-1133">Transmembrane helix</keyword>
<feature type="transmembrane region" description="Helical" evidence="1">
    <location>
        <begin position="232"/>
        <end position="250"/>
    </location>
</feature>